<comment type="caution">
    <text evidence="2">The sequence shown here is derived from an EMBL/GenBank/DDBJ whole genome shotgun (WGS) entry which is preliminary data.</text>
</comment>
<feature type="transmembrane region" description="Helical" evidence="1">
    <location>
        <begin position="807"/>
        <end position="826"/>
    </location>
</feature>
<keyword evidence="1" id="KW-1133">Transmembrane helix</keyword>
<dbReference type="EMBL" id="QEWP01000006">
    <property type="protein sequence ID" value="PWD99705.1"/>
    <property type="molecule type" value="Genomic_DNA"/>
</dbReference>
<evidence type="ECO:0000313" key="3">
    <source>
        <dbReference type="Proteomes" id="UP000244956"/>
    </source>
</evidence>
<dbReference type="PANTHER" id="PTHR38454">
    <property type="entry name" value="INTEGRAL MEMBRANE PROTEIN-RELATED"/>
    <property type="match status" value="1"/>
</dbReference>
<reference evidence="2 3" key="1">
    <citation type="submission" date="2018-05" db="EMBL/GenBank/DDBJ databases">
        <title>Marinilabilia rubrum sp. nov., isolated from saltern sediment.</title>
        <authorList>
            <person name="Zhang R."/>
        </authorList>
    </citation>
    <scope>NUCLEOTIDE SEQUENCE [LARGE SCALE GENOMIC DNA]</scope>
    <source>
        <strain evidence="2 3">WTE16</strain>
    </source>
</reference>
<feature type="transmembrane region" description="Helical" evidence="1">
    <location>
        <begin position="97"/>
        <end position="116"/>
    </location>
</feature>
<keyword evidence="1" id="KW-0812">Transmembrane</keyword>
<dbReference type="Pfam" id="PF09586">
    <property type="entry name" value="YfhO"/>
    <property type="match status" value="1"/>
</dbReference>
<name>A0A2U2B9G1_9BACT</name>
<organism evidence="2 3">
    <name type="scientific">Marinilabilia rubra</name>
    <dbReference type="NCBI Taxonomy" id="2162893"/>
    <lineage>
        <taxon>Bacteria</taxon>
        <taxon>Pseudomonadati</taxon>
        <taxon>Bacteroidota</taxon>
        <taxon>Bacteroidia</taxon>
        <taxon>Marinilabiliales</taxon>
        <taxon>Marinilabiliaceae</taxon>
        <taxon>Marinilabilia</taxon>
    </lineage>
</organism>
<dbReference type="RefSeq" id="WP_109264244.1">
    <property type="nucleotide sequence ID" value="NZ_QEWP01000006.1"/>
</dbReference>
<feature type="transmembrane region" description="Helical" evidence="1">
    <location>
        <begin position="123"/>
        <end position="145"/>
    </location>
</feature>
<dbReference type="AlphaFoldDB" id="A0A2U2B9G1"/>
<dbReference type="OrthoDB" id="9772884at2"/>
<feature type="transmembrane region" description="Helical" evidence="1">
    <location>
        <begin position="195"/>
        <end position="215"/>
    </location>
</feature>
<evidence type="ECO:0008006" key="4">
    <source>
        <dbReference type="Google" id="ProtNLM"/>
    </source>
</evidence>
<evidence type="ECO:0000313" key="2">
    <source>
        <dbReference type="EMBL" id="PWD99705.1"/>
    </source>
</evidence>
<feature type="transmembrane region" description="Helical" evidence="1">
    <location>
        <begin position="363"/>
        <end position="378"/>
    </location>
</feature>
<feature type="transmembrane region" description="Helical" evidence="1">
    <location>
        <begin position="437"/>
        <end position="454"/>
    </location>
</feature>
<keyword evidence="3" id="KW-1185">Reference proteome</keyword>
<keyword evidence="1" id="KW-0472">Membrane</keyword>
<dbReference type="InterPro" id="IPR018580">
    <property type="entry name" value="Uncharacterised_YfhO"/>
</dbReference>
<feature type="transmembrane region" description="Helical" evidence="1">
    <location>
        <begin position="398"/>
        <end position="416"/>
    </location>
</feature>
<dbReference type="Proteomes" id="UP000244956">
    <property type="component" value="Unassembled WGS sequence"/>
</dbReference>
<feature type="transmembrane region" description="Helical" evidence="1">
    <location>
        <begin position="173"/>
        <end position="189"/>
    </location>
</feature>
<protein>
    <recommendedName>
        <fullName evidence="4">YfhO family protein</fullName>
    </recommendedName>
</protein>
<feature type="transmembrane region" description="Helical" evidence="1">
    <location>
        <begin position="503"/>
        <end position="522"/>
    </location>
</feature>
<accession>A0A2U2B9G1</accession>
<feature type="transmembrane region" description="Helical" evidence="1">
    <location>
        <begin position="151"/>
        <end position="168"/>
    </location>
</feature>
<feature type="transmembrane region" description="Helical" evidence="1">
    <location>
        <begin position="529"/>
        <end position="545"/>
    </location>
</feature>
<gene>
    <name evidence="2" type="ORF">DDZ16_09685</name>
</gene>
<feature type="transmembrane region" description="Helical" evidence="1">
    <location>
        <begin position="338"/>
        <end position="356"/>
    </location>
</feature>
<sequence length="834" mass="93733">MSFQKLKPVLFFLGITALFAALSLAYFSPVLKGFELPQMDNTHAIGMAQELNEHEAATGESAHWTNSMFGGMPAYQIKGDSSANIFSKLNRFFRVGLPYHTAAILFLYLLGFYVLLRSMKTGRWLAILGAVAFAFGSYNIIIIIAGHITKAYAIALMGPVIAGILYTLNRNRWVGAFFTAVALGAHLAYNHVQITYYLFLLVLVLMISRFIYAWIDGHLSDFMKKAAVLVAAAVLAILPNLPHLLPTYEYGKFSIRGPSELESSSKEGETDAGLDRDYAFSWSYGKAETLTLLVPNVMGGASQAISQSPRAMKDVAPRFREVVGGQSQYWGSKPFTSGPVYVGALICFFFVLSLFFYKGREKWWLVAATVLSILLAWGKNLEWFNYFMFDVFPLYNKFRTVEMTLVIATFTIPLLSMLGLKKVLDNPALIREQSGKYLAAFGLTGGLALLLYLIPDFFFNFMSDQEVAALARQKQSMPNQAAAIDEIIRNMKSARIGLLKADAIRSFFFILLGSGSMWLYATNRLSKKYLLPGLALLVIIDLWAVDKRYLSGDDFVAPRQMNQQFQKSKADKEILQDRDAYYRVFSIYRNPFTEVGTSYYHKSIGGYHGAKLRIYQDVIDFYLQKNWQTLMGHFRNGGGPGEAEEMLADMPVLNMLNTKYIIYHPGQSPLMNPHNYGDAWFVNDVKTVSSAQEELAGLGNVDLQKTAILRQDRVGEWGSYQNAQKGGSISLTSYAPDHLKYEINAPGEKLTVFSDIYYPKGWNAYIDGEQVEIKRVNYTLRAIMVPVGEHKVEFRFEPQSVSTANTMAYAGGILVVIFGLYLIWIYRTKLFGKE</sequence>
<dbReference type="PANTHER" id="PTHR38454:SF1">
    <property type="entry name" value="INTEGRAL MEMBRANE PROTEIN"/>
    <property type="match status" value="1"/>
</dbReference>
<proteinExistence type="predicted"/>
<feature type="transmembrane region" description="Helical" evidence="1">
    <location>
        <begin position="227"/>
        <end position="245"/>
    </location>
</feature>
<evidence type="ECO:0000256" key="1">
    <source>
        <dbReference type="SAM" id="Phobius"/>
    </source>
</evidence>